<dbReference type="EMBL" id="MH820163">
    <property type="protein sequence ID" value="QHD59413.1"/>
    <property type="molecule type" value="Genomic_DNA"/>
</dbReference>
<feature type="region of interest" description="Disordered" evidence="1">
    <location>
        <begin position="1"/>
        <end position="28"/>
    </location>
</feature>
<feature type="compositionally biased region" description="Low complexity" evidence="1">
    <location>
        <begin position="19"/>
        <end position="28"/>
    </location>
</feature>
<proteinExistence type="predicted"/>
<protein>
    <submittedName>
        <fullName evidence="2">S2 protein</fullName>
    </submittedName>
</protein>
<sequence>MGLFGKGVTWSASPSMGGSQEESQLLLSSSQKGRELKGRMLQCFNLIVIVRALRARKAQWQKEETQDTKKI</sequence>
<organism evidence="2">
    <name type="scientific">Equine infectious anemia virus</name>
    <dbReference type="NCBI Taxonomy" id="11665"/>
    <lineage>
        <taxon>Viruses</taxon>
        <taxon>Riboviria</taxon>
        <taxon>Pararnavirae</taxon>
        <taxon>Artverviricota</taxon>
        <taxon>Revtraviricetes</taxon>
        <taxon>Ortervirales</taxon>
        <taxon>Retroviridae</taxon>
        <taxon>Orthoretrovirinae</taxon>
        <taxon>Lentivirus</taxon>
        <taxon>Lentivirus equinfane</taxon>
    </lineage>
</organism>
<evidence type="ECO:0000256" key="1">
    <source>
        <dbReference type="SAM" id="MobiDB-lite"/>
    </source>
</evidence>
<name>A0A6B9PNR8_9RETR</name>
<dbReference type="InterPro" id="IPR009480">
    <property type="entry name" value="Equine_IAV_S2"/>
</dbReference>
<evidence type="ECO:0000313" key="2">
    <source>
        <dbReference type="EMBL" id="QHD59413.1"/>
    </source>
</evidence>
<reference evidence="2" key="1">
    <citation type="journal article" date="2020" name="J. Equine Vet. Sci.">
        <title>Molecular characterization of the major open reading frames (ORFs) and enhancer elements from four geographically distinct North American equine infectious anemia virus (EIAV) isolates.</title>
        <authorList>
            <person name="Cook S.J."/>
            <person name="Li G."/>
            <person name="Zheng Y."/>
            <person name="Willand Z.A."/>
            <person name="Issel C.J."/>
            <person name="Cook R.F."/>
        </authorList>
    </citation>
    <scope>NUCLEOTIDE SEQUENCE</scope>
    <source>
        <strain evidence="2">UKYE62_FL</strain>
    </source>
</reference>
<dbReference type="Pfam" id="PF06502">
    <property type="entry name" value="Equine_IAV_S2"/>
    <property type="match status" value="1"/>
</dbReference>
<accession>A0A6B9PNR8</accession>